<gene>
    <name evidence="2" type="ORF">PVMG_05822</name>
</gene>
<accession>A0A0J9W5F1</accession>
<organism evidence="2 3">
    <name type="scientific">Plasmodium vivax Mauritania I</name>
    <dbReference type="NCBI Taxonomy" id="1035515"/>
    <lineage>
        <taxon>Eukaryota</taxon>
        <taxon>Sar</taxon>
        <taxon>Alveolata</taxon>
        <taxon>Apicomplexa</taxon>
        <taxon>Aconoidasida</taxon>
        <taxon>Haemosporida</taxon>
        <taxon>Plasmodiidae</taxon>
        <taxon>Plasmodium</taxon>
        <taxon>Plasmodium (Plasmodium)</taxon>
    </lineage>
</organism>
<keyword evidence="1" id="KW-0812">Transmembrane</keyword>
<evidence type="ECO:0000256" key="1">
    <source>
        <dbReference type="SAM" id="Phobius"/>
    </source>
</evidence>
<name>A0A0J9W5F1_PLAVI</name>
<sequence>MNNLNFQKLLIILIGDKSESGIEEEIIKIPEIEFFNSLDDEVSGSVDVKPYTQACTKCELYNKTKKLLPKLVRNYNKYKPHLKDDSYIKYCHYFKYWLYRERMSGFLYSSNRNHWNDCIPCVWEKLEADNNRHSRMCEFDNEEFSYSFIQVKKRLNEICSIKENSNIVEAIKKDRRKCLDFNKKLNTYLIEMLLSLTTLSSDTKHMQKYIDINEQCSVNKLKTIFDELECQPEVFNQVPQTKTCGTLQPKIKESCTLQEGDNIEELCQPLCKCKECDNPEVLCQTYCKSQKCETLMEIIKESCPHESLNSPPITQITTEKPPKSPHLQIPVTVLSSVVGTIFFFLFLYKV</sequence>
<evidence type="ECO:0000313" key="3">
    <source>
        <dbReference type="Proteomes" id="UP000053776"/>
    </source>
</evidence>
<evidence type="ECO:0008006" key="4">
    <source>
        <dbReference type="Google" id="ProtNLM"/>
    </source>
</evidence>
<dbReference type="Proteomes" id="UP000053776">
    <property type="component" value="Unassembled WGS sequence"/>
</dbReference>
<protein>
    <recommendedName>
        <fullName evidence="4">VIR protein</fullName>
    </recommendedName>
</protein>
<evidence type="ECO:0000313" key="2">
    <source>
        <dbReference type="EMBL" id="KMZ95678.1"/>
    </source>
</evidence>
<feature type="transmembrane region" description="Helical" evidence="1">
    <location>
        <begin position="327"/>
        <end position="348"/>
    </location>
</feature>
<proteinExistence type="predicted"/>
<keyword evidence="1" id="KW-1133">Transmembrane helix</keyword>
<reference evidence="2 3" key="1">
    <citation type="submission" date="2011-08" db="EMBL/GenBank/DDBJ databases">
        <title>The Genome Sequence of Plasmodium vivax Mauritania I.</title>
        <authorList>
            <consortium name="The Broad Institute Genome Sequencing Platform"/>
            <consortium name="The Broad Institute Genome Sequencing Center for Infectious Disease"/>
            <person name="Neafsey D."/>
            <person name="Carlton J."/>
            <person name="Barnwell J."/>
            <person name="Collins W."/>
            <person name="Escalante A."/>
            <person name="Mullikin J."/>
            <person name="Saul A."/>
            <person name="Guigo R."/>
            <person name="Camara F."/>
            <person name="Young S.K."/>
            <person name="Zeng Q."/>
            <person name="Gargeya S."/>
            <person name="Fitzgerald M."/>
            <person name="Haas B."/>
            <person name="Abouelleil A."/>
            <person name="Alvarado L."/>
            <person name="Arachchi H.M."/>
            <person name="Berlin A."/>
            <person name="Brown A."/>
            <person name="Chapman S.B."/>
            <person name="Chen Z."/>
            <person name="Dunbar C."/>
            <person name="Freedman E."/>
            <person name="Gearin G."/>
            <person name="Gellesch M."/>
            <person name="Goldberg J."/>
            <person name="Griggs A."/>
            <person name="Gujja S."/>
            <person name="Heiman D."/>
            <person name="Howarth C."/>
            <person name="Larson L."/>
            <person name="Lui A."/>
            <person name="MacDonald P.J.P."/>
            <person name="Montmayeur A."/>
            <person name="Murphy C."/>
            <person name="Neiman D."/>
            <person name="Pearson M."/>
            <person name="Priest M."/>
            <person name="Roberts A."/>
            <person name="Saif S."/>
            <person name="Shea T."/>
            <person name="Shenoy N."/>
            <person name="Sisk P."/>
            <person name="Stolte C."/>
            <person name="Sykes S."/>
            <person name="Wortman J."/>
            <person name="Nusbaum C."/>
            <person name="Birren B."/>
        </authorList>
    </citation>
    <scope>NUCLEOTIDE SEQUENCE [LARGE SCALE GENOMIC DNA]</scope>
    <source>
        <strain evidence="2 3">Mauritania I</strain>
    </source>
</reference>
<dbReference type="AlphaFoldDB" id="A0A0J9W5F1"/>
<keyword evidence="1" id="KW-0472">Membrane</keyword>
<dbReference type="EMBL" id="KQ234977">
    <property type="protein sequence ID" value="KMZ95678.1"/>
    <property type="molecule type" value="Genomic_DNA"/>
</dbReference>